<dbReference type="EMBL" id="BPQF01000007">
    <property type="protein sequence ID" value="GJD38929.1"/>
    <property type="molecule type" value="Genomic_DNA"/>
</dbReference>
<dbReference type="PANTHER" id="PTHR33639">
    <property type="entry name" value="THIOL-DISULFIDE OXIDOREDUCTASE DCC"/>
    <property type="match status" value="1"/>
</dbReference>
<keyword evidence="1" id="KW-1133">Transmembrane helix</keyword>
<proteinExistence type="predicted"/>
<evidence type="ECO:0000256" key="1">
    <source>
        <dbReference type="SAM" id="Phobius"/>
    </source>
</evidence>
<dbReference type="Proteomes" id="UP001055307">
    <property type="component" value="Unassembled WGS sequence"/>
</dbReference>
<dbReference type="PANTHER" id="PTHR33639:SF2">
    <property type="entry name" value="DUF393 DOMAIN-CONTAINING PROTEIN"/>
    <property type="match status" value="1"/>
</dbReference>
<dbReference type="InterPro" id="IPR007263">
    <property type="entry name" value="DCC1-like"/>
</dbReference>
<evidence type="ECO:0008006" key="5">
    <source>
        <dbReference type="Google" id="ProtNLM"/>
    </source>
</evidence>
<geneLocation type="plasmid" evidence="2">
    <name>1</name>
</geneLocation>
<dbReference type="EMBL" id="LR743510">
    <property type="protein sequence ID" value="CAA2140520.1"/>
    <property type="molecule type" value="Genomic_DNA"/>
</dbReference>
<sequence>MPSKRDPFSYRTDPAVPSFADDRPIIIFDGHCALCVGWIRFVMQRDHAKRFRFLSAQSALGRALYAHYGLDTDRLETNILLGEGRAWFKLEGSIRIASSLGFPWSLAATLRLIPTRGQTALYDLIANSRFVLFGRKDVCHRPAPTDADRFLA</sequence>
<feature type="transmembrane region" description="Helical" evidence="1">
    <location>
        <begin position="25"/>
        <end position="43"/>
    </location>
</feature>
<reference evidence="3" key="3">
    <citation type="submission" date="2021-08" db="EMBL/GenBank/DDBJ databases">
        <authorList>
            <person name="Tani A."/>
            <person name="Ola A."/>
            <person name="Ogura Y."/>
            <person name="Katsura K."/>
            <person name="Hayashi T."/>
        </authorList>
    </citation>
    <scope>NUCLEOTIDE SEQUENCE</scope>
    <source>
        <strain evidence="3">DSM 21893</strain>
    </source>
</reference>
<keyword evidence="1" id="KW-0812">Transmembrane</keyword>
<evidence type="ECO:0000313" key="3">
    <source>
        <dbReference type="EMBL" id="GJD38929.1"/>
    </source>
</evidence>
<accession>A0A679K0N8</accession>
<dbReference type="Pfam" id="PF04134">
    <property type="entry name" value="DCC1-like"/>
    <property type="match status" value="1"/>
</dbReference>
<dbReference type="InterPro" id="IPR052927">
    <property type="entry name" value="DCC_oxidoreductase"/>
</dbReference>
<gene>
    <name evidence="2" type="ORF">MBLL_02168</name>
    <name evidence="3" type="ORF">OICFNHDK_1381</name>
</gene>
<dbReference type="GO" id="GO:0015035">
    <property type="term" value="F:protein-disulfide reductase activity"/>
    <property type="evidence" value="ECO:0007669"/>
    <property type="project" value="InterPro"/>
</dbReference>
<reference evidence="2" key="2">
    <citation type="submission" date="2019-12" db="EMBL/GenBank/DDBJ databases">
        <authorList>
            <person name="Cremers G."/>
        </authorList>
    </citation>
    <scope>NUCLEOTIDE SEQUENCE</scope>
    <source>
        <strain evidence="2">Mbul2</strain>
        <plasmid evidence="2">1</plasmid>
    </source>
</reference>
<name>A0A679K0N8_9HYPH</name>
<dbReference type="AlphaFoldDB" id="A0A679K0N8"/>
<evidence type="ECO:0000313" key="2">
    <source>
        <dbReference type="EMBL" id="CAA2140520.1"/>
    </source>
</evidence>
<reference evidence="3" key="1">
    <citation type="journal article" date="2016" name="Front. Microbiol.">
        <title>Genome Sequence of the Piezophilic, Mesophilic Sulfate-Reducing Bacterium Desulfovibrio indicus J2T.</title>
        <authorList>
            <person name="Cao J."/>
            <person name="Maignien L."/>
            <person name="Shao Z."/>
            <person name="Alain K."/>
            <person name="Jebbar M."/>
        </authorList>
    </citation>
    <scope>NUCLEOTIDE SEQUENCE</scope>
    <source>
        <strain evidence="3">DSM 21893</strain>
    </source>
</reference>
<keyword evidence="1" id="KW-0472">Membrane</keyword>
<organism evidence="2">
    <name type="scientific">Methylobacterium bullatum</name>
    <dbReference type="NCBI Taxonomy" id="570505"/>
    <lineage>
        <taxon>Bacteria</taxon>
        <taxon>Pseudomonadati</taxon>
        <taxon>Pseudomonadota</taxon>
        <taxon>Alphaproteobacteria</taxon>
        <taxon>Hyphomicrobiales</taxon>
        <taxon>Methylobacteriaceae</taxon>
        <taxon>Methylobacterium</taxon>
    </lineage>
</organism>
<keyword evidence="2" id="KW-0614">Plasmid</keyword>
<evidence type="ECO:0000313" key="4">
    <source>
        <dbReference type="Proteomes" id="UP001055307"/>
    </source>
</evidence>
<keyword evidence="4" id="KW-1185">Reference proteome</keyword>
<protein>
    <recommendedName>
        <fullName evidence="5">Thiol-disulfide oxidoreductase DCC</fullName>
    </recommendedName>
</protein>